<dbReference type="InterPro" id="IPR008567">
    <property type="entry name" value="BKACE"/>
</dbReference>
<dbReference type="GO" id="GO:0046872">
    <property type="term" value="F:metal ion binding"/>
    <property type="evidence" value="ECO:0007669"/>
    <property type="project" value="UniProtKB-KW"/>
</dbReference>
<dbReference type="PANTHER" id="PTHR37418">
    <property type="entry name" value="3-KETO-5-AMINOHEXANOATE CLEAVAGE ENZYME-RELATED"/>
    <property type="match status" value="1"/>
</dbReference>
<evidence type="ECO:0000313" key="6">
    <source>
        <dbReference type="EMBL" id="TYR33120.1"/>
    </source>
</evidence>
<feature type="region of interest" description="Disordered" evidence="5">
    <location>
        <begin position="281"/>
        <end position="315"/>
    </location>
</feature>
<reference evidence="6 7" key="2">
    <citation type="submission" date="2019-09" db="EMBL/GenBank/DDBJ databases">
        <title>Mesorhizobium sp. MaA-C15 isolated from Microcystis aeruginosa.</title>
        <authorList>
            <person name="Jeong S.E."/>
            <person name="Jin H.M."/>
            <person name="Jeon C.O."/>
        </authorList>
    </citation>
    <scope>NUCLEOTIDE SEQUENCE [LARGE SCALE GENOMIC DNA]</scope>
    <source>
        <strain evidence="6 7">MaA-C15</strain>
    </source>
</reference>
<dbReference type="InterPro" id="IPR036849">
    <property type="entry name" value="Enolase-like_C_sf"/>
</dbReference>
<dbReference type="InterPro" id="IPR013785">
    <property type="entry name" value="Aldolase_TIM"/>
</dbReference>
<proteinExistence type="predicted"/>
<reference evidence="6 7" key="1">
    <citation type="submission" date="2019-08" db="EMBL/GenBank/DDBJ databases">
        <authorList>
            <person name="Seo Y.L."/>
        </authorList>
    </citation>
    <scope>NUCLEOTIDE SEQUENCE [LARGE SCALE GENOMIC DNA]</scope>
    <source>
        <strain evidence="6 7">MaA-C15</strain>
    </source>
</reference>
<dbReference type="Pfam" id="PF05853">
    <property type="entry name" value="BKACE"/>
    <property type="match status" value="1"/>
</dbReference>
<dbReference type="Gene3D" id="3.20.20.70">
    <property type="entry name" value="Aldolase class I"/>
    <property type="match status" value="1"/>
</dbReference>
<organism evidence="6 7">
    <name type="scientific">Neoaquamicrobium microcysteis</name>
    <dbReference type="NCBI Taxonomy" id="2682781"/>
    <lineage>
        <taxon>Bacteria</taxon>
        <taxon>Pseudomonadati</taxon>
        <taxon>Pseudomonadota</taxon>
        <taxon>Alphaproteobacteria</taxon>
        <taxon>Hyphomicrobiales</taxon>
        <taxon>Phyllobacteriaceae</taxon>
        <taxon>Neoaquamicrobium</taxon>
    </lineage>
</organism>
<sequence length="315" mass="33356">MTQPFAIAVAPNGARRTKADHPRLPMTADEIARDAAEALEAGAAMIHLHVRDGAGAHSLDVALYREAVKAVREAVGDELVVQVTTEAVGRYRPAEQIAVVDALQPESVSIALREILPEGEDERAAAALFERMEKAGTLHQIIVYDGAELARLDALCARGVLPSAPLAVLAVLGRYTDVGATDAEFDAFVTAGIARHQWMLCAFGPRETEFMSRTALAGGHARVGFENNLWLPGGTLAPSNAAIVGATVKVAAGLHRGVAKAADLRRLWRAPPPVLAAFNSAARRQHEQPDIVHGSSGPTSTSPQGERANSKETQI</sequence>
<evidence type="ECO:0000256" key="4">
    <source>
        <dbReference type="ARBA" id="ARBA00022833"/>
    </source>
</evidence>
<comment type="cofactor">
    <cofactor evidence="1">
        <name>Zn(2+)</name>
        <dbReference type="ChEBI" id="CHEBI:29105"/>
    </cofactor>
</comment>
<dbReference type="Proteomes" id="UP000323258">
    <property type="component" value="Unassembled WGS sequence"/>
</dbReference>
<dbReference type="OrthoDB" id="9805277at2"/>
<evidence type="ECO:0000256" key="2">
    <source>
        <dbReference type="ARBA" id="ARBA00022679"/>
    </source>
</evidence>
<evidence type="ECO:0000256" key="5">
    <source>
        <dbReference type="SAM" id="MobiDB-lite"/>
    </source>
</evidence>
<dbReference type="SUPFAM" id="SSF51604">
    <property type="entry name" value="Enolase C-terminal domain-like"/>
    <property type="match status" value="1"/>
</dbReference>
<accession>A0A5D4H2R6</accession>
<evidence type="ECO:0000313" key="7">
    <source>
        <dbReference type="Proteomes" id="UP000323258"/>
    </source>
</evidence>
<comment type="caution">
    <text evidence="6">The sequence shown here is derived from an EMBL/GenBank/DDBJ whole genome shotgun (WGS) entry which is preliminary data.</text>
</comment>
<feature type="compositionally biased region" description="Low complexity" evidence="5">
    <location>
        <begin position="294"/>
        <end position="303"/>
    </location>
</feature>
<dbReference type="AlphaFoldDB" id="A0A5D4H2R6"/>
<name>A0A5D4H2R6_9HYPH</name>
<gene>
    <name evidence="6" type="ORF">FY036_08660</name>
</gene>
<keyword evidence="2" id="KW-0808">Transferase</keyword>
<evidence type="ECO:0000256" key="3">
    <source>
        <dbReference type="ARBA" id="ARBA00022723"/>
    </source>
</evidence>
<dbReference type="EMBL" id="VSZS01000060">
    <property type="protein sequence ID" value="TYR33120.1"/>
    <property type="molecule type" value="Genomic_DNA"/>
</dbReference>
<keyword evidence="7" id="KW-1185">Reference proteome</keyword>
<dbReference type="GO" id="GO:0043720">
    <property type="term" value="F:3-keto-5-aminohexanoate cleavage activity"/>
    <property type="evidence" value="ECO:0007669"/>
    <property type="project" value="InterPro"/>
</dbReference>
<dbReference type="PANTHER" id="PTHR37418:SF2">
    <property type="entry name" value="3-KETO-5-AMINOHEXANOATE CLEAVAGE ENZYME"/>
    <property type="match status" value="1"/>
</dbReference>
<protein>
    <submittedName>
        <fullName evidence="6">3-keto-5-aminohexanoate cleavage protein</fullName>
    </submittedName>
</protein>
<evidence type="ECO:0000256" key="1">
    <source>
        <dbReference type="ARBA" id="ARBA00001947"/>
    </source>
</evidence>
<keyword evidence="3" id="KW-0479">Metal-binding</keyword>
<keyword evidence="4" id="KW-0862">Zinc</keyword>
<dbReference type="RefSeq" id="WP_148914320.1">
    <property type="nucleotide sequence ID" value="NZ_VSZS01000060.1"/>
</dbReference>